<protein>
    <recommendedName>
        <fullName evidence="2">Histidine kinase/HSP90-like ATPase domain-containing protein</fullName>
    </recommendedName>
</protein>
<dbReference type="EMBL" id="PCXO01000005">
    <property type="protein sequence ID" value="PIR41500.1"/>
    <property type="molecule type" value="Genomic_DNA"/>
</dbReference>
<dbReference type="Proteomes" id="UP000230232">
    <property type="component" value="Unassembled WGS sequence"/>
</dbReference>
<reference evidence="3 4" key="1">
    <citation type="submission" date="2017-09" db="EMBL/GenBank/DDBJ databases">
        <title>Depth-based differentiation of microbial function through sediment-hosted aquifers and enrichment of novel symbionts in the deep terrestrial subsurface.</title>
        <authorList>
            <person name="Probst A.J."/>
            <person name="Ladd B."/>
            <person name="Jarett J.K."/>
            <person name="Geller-Mcgrath D.E."/>
            <person name="Sieber C.M."/>
            <person name="Emerson J.B."/>
            <person name="Anantharaman K."/>
            <person name="Thomas B.C."/>
            <person name="Malmstrom R."/>
            <person name="Stieglmeier M."/>
            <person name="Klingl A."/>
            <person name="Woyke T."/>
            <person name="Ryan C.M."/>
            <person name="Banfield J.F."/>
        </authorList>
    </citation>
    <scope>NUCLEOTIDE SEQUENCE [LARGE SCALE GENOMIC DNA]</scope>
    <source>
        <strain evidence="3">CG10_big_fil_rev_8_21_14_0_10_46_23</strain>
    </source>
</reference>
<proteinExistence type="predicted"/>
<dbReference type="SUPFAM" id="SSF55874">
    <property type="entry name" value="ATPase domain of HSP90 chaperone/DNA topoisomerase II/histidine kinase"/>
    <property type="match status" value="1"/>
</dbReference>
<gene>
    <name evidence="3" type="ORF">COV31_01355</name>
</gene>
<dbReference type="GO" id="GO:0004674">
    <property type="term" value="F:protein serine/threonine kinase activity"/>
    <property type="evidence" value="ECO:0007669"/>
    <property type="project" value="UniProtKB-KW"/>
</dbReference>
<dbReference type="PANTHER" id="PTHR35526">
    <property type="entry name" value="ANTI-SIGMA-F FACTOR RSBW-RELATED"/>
    <property type="match status" value="1"/>
</dbReference>
<name>A0A2H0R4U8_9BACT</name>
<evidence type="ECO:0000313" key="4">
    <source>
        <dbReference type="Proteomes" id="UP000230232"/>
    </source>
</evidence>
<dbReference type="PANTHER" id="PTHR35526:SF3">
    <property type="entry name" value="ANTI-SIGMA-F FACTOR RSBW"/>
    <property type="match status" value="1"/>
</dbReference>
<dbReference type="AlphaFoldDB" id="A0A2H0R4U8"/>
<evidence type="ECO:0000259" key="2">
    <source>
        <dbReference type="Pfam" id="PF13581"/>
    </source>
</evidence>
<dbReference type="InterPro" id="IPR036890">
    <property type="entry name" value="HATPase_C_sf"/>
</dbReference>
<accession>A0A2H0R4U8</accession>
<dbReference type="Gene3D" id="3.30.565.10">
    <property type="entry name" value="Histidine kinase-like ATPase, C-terminal domain"/>
    <property type="match status" value="1"/>
</dbReference>
<evidence type="ECO:0000256" key="1">
    <source>
        <dbReference type="ARBA" id="ARBA00022527"/>
    </source>
</evidence>
<sequence>MEKKLPRVGCSRGFRSDLAAIQEATALTRAFLETFLGITEEEESDGLGLIFRIGLSVDELITNAIKHGNQYQPDRRVNFALSLRSRAVVVKVDDFGAGFDPSQVPDPCTPKGQKKSSGRGLFLTERLGGRIKTRRTKNFFRVTVVFLVD</sequence>
<keyword evidence="1" id="KW-0418">Kinase</keyword>
<comment type="caution">
    <text evidence="3">The sequence shown here is derived from an EMBL/GenBank/DDBJ whole genome shotgun (WGS) entry which is preliminary data.</text>
</comment>
<organism evidence="3 4">
    <name type="scientific">Candidatus Yanofskybacteria bacterium CG10_big_fil_rev_8_21_14_0_10_46_23</name>
    <dbReference type="NCBI Taxonomy" id="1975098"/>
    <lineage>
        <taxon>Bacteria</taxon>
        <taxon>Candidatus Yanofskyibacteriota</taxon>
    </lineage>
</organism>
<keyword evidence="1" id="KW-0808">Transferase</keyword>
<dbReference type="CDD" id="cd16936">
    <property type="entry name" value="HATPase_RsbW-like"/>
    <property type="match status" value="1"/>
</dbReference>
<dbReference type="Pfam" id="PF13581">
    <property type="entry name" value="HATPase_c_2"/>
    <property type="match status" value="1"/>
</dbReference>
<dbReference type="InterPro" id="IPR003594">
    <property type="entry name" value="HATPase_dom"/>
</dbReference>
<dbReference type="InterPro" id="IPR050267">
    <property type="entry name" value="Anti-sigma-factor_SerPK"/>
</dbReference>
<feature type="domain" description="Histidine kinase/HSP90-like ATPase" evidence="2">
    <location>
        <begin position="14"/>
        <end position="138"/>
    </location>
</feature>
<keyword evidence="1" id="KW-0723">Serine/threonine-protein kinase</keyword>
<evidence type="ECO:0000313" key="3">
    <source>
        <dbReference type="EMBL" id="PIR41500.1"/>
    </source>
</evidence>